<dbReference type="Pfam" id="PF20434">
    <property type="entry name" value="BD-FAE"/>
    <property type="match status" value="1"/>
</dbReference>
<evidence type="ECO:0000259" key="3">
    <source>
        <dbReference type="Pfam" id="PF20434"/>
    </source>
</evidence>
<proteinExistence type="predicted"/>
<dbReference type="GO" id="GO:0016787">
    <property type="term" value="F:hydrolase activity"/>
    <property type="evidence" value="ECO:0007669"/>
    <property type="project" value="UniProtKB-KW"/>
</dbReference>
<reference evidence="4 5" key="1">
    <citation type="submission" date="2019-07" db="EMBL/GenBank/DDBJ databases">
        <title>Whole genome shotgun sequence of Brevifollis gellanilyticus NBRC 108608.</title>
        <authorList>
            <person name="Hosoyama A."/>
            <person name="Uohara A."/>
            <person name="Ohji S."/>
            <person name="Ichikawa N."/>
        </authorList>
    </citation>
    <scope>NUCLEOTIDE SEQUENCE [LARGE SCALE GENOMIC DNA]</scope>
    <source>
        <strain evidence="4 5">NBRC 108608</strain>
    </source>
</reference>
<dbReference type="InterPro" id="IPR029058">
    <property type="entry name" value="AB_hydrolase_fold"/>
</dbReference>
<feature type="chain" id="PRO_5022044341" description="BD-FAE-like domain-containing protein" evidence="2">
    <location>
        <begin position="24"/>
        <end position="338"/>
    </location>
</feature>
<feature type="domain" description="BD-FAE-like" evidence="3">
    <location>
        <begin position="84"/>
        <end position="292"/>
    </location>
</feature>
<dbReference type="PANTHER" id="PTHR48081:SF13">
    <property type="entry name" value="ALPHA_BETA HYDROLASE"/>
    <property type="match status" value="1"/>
</dbReference>
<dbReference type="PANTHER" id="PTHR48081">
    <property type="entry name" value="AB HYDROLASE SUPERFAMILY PROTEIN C4A8.06C"/>
    <property type="match status" value="1"/>
</dbReference>
<evidence type="ECO:0000313" key="5">
    <source>
        <dbReference type="Proteomes" id="UP000321577"/>
    </source>
</evidence>
<keyword evidence="1" id="KW-0378">Hydrolase</keyword>
<dbReference type="SUPFAM" id="SSF53474">
    <property type="entry name" value="alpha/beta-Hydrolases"/>
    <property type="match status" value="1"/>
</dbReference>
<dbReference type="Proteomes" id="UP000321577">
    <property type="component" value="Unassembled WGS sequence"/>
</dbReference>
<accession>A0A512M3R7</accession>
<dbReference type="InterPro" id="IPR049492">
    <property type="entry name" value="BD-FAE-like_dom"/>
</dbReference>
<dbReference type="OrthoDB" id="255603at2"/>
<keyword evidence="5" id="KW-1185">Reference proteome</keyword>
<evidence type="ECO:0000313" key="4">
    <source>
        <dbReference type="EMBL" id="GEP41385.1"/>
    </source>
</evidence>
<evidence type="ECO:0000256" key="1">
    <source>
        <dbReference type="ARBA" id="ARBA00022801"/>
    </source>
</evidence>
<sequence>MHHLSLTLSLTFLWLACGAPSFAEAPATAANAPNQKAAKAAKGERKRKGVDAETLKQNISKAFPDFDHTPDVVYKTVGDQKLQLDILTPKGLKAEKAPLLVYIHGGGWGGGDRYRMARPDIAGVFRRCGATGIICASLEYRLNTAKATAFDSAVDCKDALRFLVKNAAQYRIDTTRVATIGGSAGGHLSLVTALGDPKDFPGDPALAGHDPVSIRCEVAHYPATDFTDKELAGRFLGPRATLMFGGPPEEKADVIKLLSPVFQIKKDSTPVYLFHGDADNVLSVENSRRLFAKGKEVGADIQYTEVKGGDHGYGRECTPSVEEICDLAAKFVIERVTK</sequence>
<feature type="signal peptide" evidence="2">
    <location>
        <begin position="1"/>
        <end position="23"/>
    </location>
</feature>
<dbReference type="Gene3D" id="3.40.50.1820">
    <property type="entry name" value="alpha/beta hydrolase"/>
    <property type="match status" value="1"/>
</dbReference>
<keyword evidence="2" id="KW-0732">Signal</keyword>
<dbReference type="EMBL" id="BKAG01000003">
    <property type="protein sequence ID" value="GEP41385.1"/>
    <property type="molecule type" value="Genomic_DNA"/>
</dbReference>
<organism evidence="4 5">
    <name type="scientific">Brevifollis gellanilyticus</name>
    <dbReference type="NCBI Taxonomy" id="748831"/>
    <lineage>
        <taxon>Bacteria</taxon>
        <taxon>Pseudomonadati</taxon>
        <taxon>Verrucomicrobiota</taxon>
        <taxon>Verrucomicrobiia</taxon>
        <taxon>Verrucomicrobiales</taxon>
        <taxon>Verrucomicrobiaceae</taxon>
    </lineage>
</organism>
<dbReference type="AlphaFoldDB" id="A0A512M3R7"/>
<protein>
    <recommendedName>
        <fullName evidence="3">BD-FAE-like domain-containing protein</fullName>
    </recommendedName>
</protein>
<gene>
    <name evidence="4" type="ORF">BGE01nite_06760</name>
</gene>
<name>A0A512M3R7_9BACT</name>
<dbReference type="InterPro" id="IPR050300">
    <property type="entry name" value="GDXG_lipolytic_enzyme"/>
</dbReference>
<comment type="caution">
    <text evidence="4">The sequence shown here is derived from an EMBL/GenBank/DDBJ whole genome shotgun (WGS) entry which is preliminary data.</text>
</comment>
<evidence type="ECO:0000256" key="2">
    <source>
        <dbReference type="SAM" id="SignalP"/>
    </source>
</evidence>
<dbReference type="RefSeq" id="WP_146848846.1">
    <property type="nucleotide sequence ID" value="NZ_BKAG01000003.1"/>
</dbReference>